<evidence type="ECO:0000313" key="2">
    <source>
        <dbReference type="Proteomes" id="UP000243081"/>
    </source>
</evidence>
<dbReference type="OrthoDB" id="288942at2759"/>
<sequence>MSLVFDGPPQLGPALGFPNPFAYLDKSGAWSGPPLHRQLLSKSAAHEQVDCPLFQLCPAEIRSQIFSLVLLDYEDPAEAKQYSKHTCWTHRYGASTNLQINLQRNLVPSIQAQRTDALDHQPGPRAPPEYRVNKARKGLRETVDGIKREHEEQVCGLESVADFLEQFPDLAFQRLYITIRHTDFWFWETDEPLRFECQWIPGLCRVLPTTVREVVIEMETVRRKATQLDDIANQMAQRWHFRTKDGKALFADSTANSHKVSCWQGSSCWHKRRWIRDEISRGIIAYHVGAVRFRPRYVVEQVGGTISDEASKAAQQEEVVPCPRMELHLPNARPMQCDRPSVRHRIKN</sequence>
<accession>A0A179IEM0</accession>
<proteinExistence type="predicted"/>
<evidence type="ECO:0000313" key="1">
    <source>
        <dbReference type="EMBL" id="OAQ99953.1"/>
    </source>
</evidence>
<comment type="caution">
    <text evidence="1">The sequence shown here is derived from an EMBL/GenBank/DDBJ whole genome shotgun (WGS) entry which is preliminary data.</text>
</comment>
<reference evidence="1 2" key="1">
    <citation type="submission" date="2016-03" db="EMBL/GenBank/DDBJ databases">
        <title>Fine-scale spatial genetic structure of a fungal parasite of coffee scale insects.</title>
        <authorList>
            <person name="Jackson D."/>
            <person name="Zemenick K.A."/>
            <person name="Malloure B."/>
            <person name="Quandt C.A."/>
            <person name="James T.Y."/>
        </authorList>
    </citation>
    <scope>NUCLEOTIDE SEQUENCE [LARGE SCALE GENOMIC DNA]</scope>
    <source>
        <strain evidence="1 2">UM487</strain>
    </source>
</reference>
<protein>
    <submittedName>
        <fullName evidence="1">Uncharacterized protein</fullName>
    </submittedName>
</protein>
<gene>
    <name evidence="1" type="ORF">LLEC1_04022</name>
</gene>
<organism evidence="1 2">
    <name type="scientific">Cordyceps confragosa</name>
    <name type="common">Lecanicillium lecanii</name>
    <dbReference type="NCBI Taxonomy" id="2714763"/>
    <lineage>
        <taxon>Eukaryota</taxon>
        <taxon>Fungi</taxon>
        <taxon>Dikarya</taxon>
        <taxon>Ascomycota</taxon>
        <taxon>Pezizomycotina</taxon>
        <taxon>Sordariomycetes</taxon>
        <taxon>Hypocreomycetidae</taxon>
        <taxon>Hypocreales</taxon>
        <taxon>Cordycipitaceae</taxon>
        <taxon>Akanthomyces</taxon>
    </lineage>
</organism>
<dbReference type="Proteomes" id="UP000243081">
    <property type="component" value="Unassembled WGS sequence"/>
</dbReference>
<dbReference type="AlphaFoldDB" id="A0A179IEM0"/>
<dbReference type="OMA" id="IYRETWF"/>
<dbReference type="EMBL" id="LUKN01001935">
    <property type="protein sequence ID" value="OAQ99953.1"/>
    <property type="molecule type" value="Genomic_DNA"/>
</dbReference>
<keyword evidence="2" id="KW-1185">Reference proteome</keyword>
<name>A0A179IEM0_CORDF</name>